<gene>
    <name evidence="3" type="ORF">A3D56_02090</name>
</gene>
<dbReference type="Proteomes" id="UP000177943">
    <property type="component" value="Unassembled WGS sequence"/>
</dbReference>
<evidence type="ECO:0000256" key="1">
    <source>
        <dbReference type="SAM" id="Phobius"/>
    </source>
</evidence>
<dbReference type="EMBL" id="MHRP01000038">
    <property type="protein sequence ID" value="OHA26084.1"/>
    <property type="molecule type" value="Genomic_DNA"/>
</dbReference>
<keyword evidence="1" id="KW-0812">Transmembrane</keyword>
<evidence type="ECO:0000313" key="4">
    <source>
        <dbReference type="Proteomes" id="UP000177943"/>
    </source>
</evidence>
<feature type="domain" description="DUF5671" evidence="2">
    <location>
        <begin position="13"/>
        <end position="147"/>
    </location>
</feature>
<evidence type="ECO:0000313" key="3">
    <source>
        <dbReference type="EMBL" id="OHA26084.1"/>
    </source>
</evidence>
<dbReference type="AlphaFoldDB" id="A0A1G2MQR0"/>
<feature type="transmembrane region" description="Helical" evidence="1">
    <location>
        <begin position="165"/>
        <end position="185"/>
    </location>
</feature>
<reference evidence="3 4" key="1">
    <citation type="journal article" date="2016" name="Nat. Commun.">
        <title>Thousands of microbial genomes shed light on interconnected biogeochemical processes in an aquifer system.</title>
        <authorList>
            <person name="Anantharaman K."/>
            <person name="Brown C.T."/>
            <person name="Hug L.A."/>
            <person name="Sharon I."/>
            <person name="Castelle C.J."/>
            <person name="Probst A.J."/>
            <person name="Thomas B.C."/>
            <person name="Singh A."/>
            <person name="Wilkins M.J."/>
            <person name="Karaoz U."/>
            <person name="Brodie E.L."/>
            <person name="Williams K.H."/>
            <person name="Hubbard S.S."/>
            <person name="Banfield J.F."/>
        </authorList>
    </citation>
    <scope>NUCLEOTIDE SEQUENCE [LARGE SCALE GENOMIC DNA]</scope>
</reference>
<protein>
    <recommendedName>
        <fullName evidence="2">DUF5671 domain-containing protein</fullName>
    </recommendedName>
</protein>
<dbReference type="InterPro" id="IPR043728">
    <property type="entry name" value="DUF5671"/>
</dbReference>
<keyword evidence="1" id="KW-0472">Membrane</keyword>
<feature type="transmembrane region" description="Helical" evidence="1">
    <location>
        <begin position="130"/>
        <end position="150"/>
    </location>
</feature>
<keyword evidence="1" id="KW-1133">Transmembrane helix</keyword>
<accession>A0A1G2MQR0</accession>
<proteinExistence type="predicted"/>
<comment type="caution">
    <text evidence="3">The sequence shown here is derived from an EMBL/GenBank/DDBJ whole genome shotgun (WGS) entry which is preliminary data.</text>
</comment>
<dbReference type="Pfam" id="PF18920">
    <property type="entry name" value="DUF5671"/>
    <property type="match status" value="1"/>
</dbReference>
<sequence length="319" mass="35968">MDITQKPKTTPKDFFLHLGALVTLYISVTSLLTLLFEIINSTFPDNLTYYVDPYSTGMRLAIASLIIIFPIYIFLSWLLAKDVKGNPEKRELGIRKWLTFFTLFVAGIAMMVDLVVLVNTFLNGEITTRFILKVVSVLVVAGAIFAYYIYDIRKDWQTNTKGLKTFAWIACLAVLISVIGGFIVMGSPATARKMRFDERRVSDLQSIQWQIVNYWQQKGELPKTLFDLEDSISGFTVPSDPEIGPGYNYSMSVGSLSFKLCANFSLESDDKISRGGYKSIPYPVTNEFGGAISENWKHGTGETCFDRTIDPKLYPVRVK</sequence>
<organism evidence="3 4">
    <name type="scientific">Candidatus Taylorbacteria bacterium RIFCSPHIGHO2_02_FULL_45_35</name>
    <dbReference type="NCBI Taxonomy" id="1802311"/>
    <lineage>
        <taxon>Bacteria</taxon>
        <taxon>Candidatus Tayloriibacteriota</taxon>
    </lineage>
</organism>
<evidence type="ECO:0000259" key="2">
    <source>
        <dbReference type="Pfam" id="PF18920"/>
    </source>
</evidence>
<feature type="transmembrane region" description="Helical" evidence="1">
    <location>
        <begin position="14"/>
        <end position="39"/>
    </location>
</feature>
<feature type="transmembrane region" description="Helical" evidence="1">
    <location>
        <begin position="100"/>
        <end position="118"/>
    </location>
</feature>
<name>A0A1G2MQR0_9BACT</name>
<feature type="transmembrane region" description="Helical" evidence="1">
    <location>
        <begin position="60"/>
        <end position="80"/>
    </location>
</feature>